<organism evidence="2">
    <name type="scientific">uncultured Caudovirales phage</name>
    <dbReference type="NCBI Taxonomy" id="2100421"/>
    <lineage>
        <taxon>Viruses</taxon>
        <taxon>Duplodnaviria</taxon>
        <taxon>Heunggongvirae</taxon>
        <taxon>Uroviricota</taxon>
        <taxon>Caudoviricetes</taxon>
        <taxon>Peduoviridae</taxon>
        <taxon>Maltschvirus</taxon>
        <taxon>Maltschvirus maltsch</taxon>
    </lineage>
</organism>
<evidence type="ECO:0000313" key="2">
    <source>
        <dbReference type="EMBL" id="CAB4158337.1"/>
    </source>
</evidence>
<feature type="region of interest" description="Disordered" evidence="1">
    <location>
        <begin position="1"/>
        <end position="28"/>
    </location>
</feature>
<name>A0A6J5NHQ5_9CAUD</name>
<feature type="non-terminal residue" evidence="2">
    <location>
        <position position="192"/>
    </location>
</feature>
<protein>
    <submittedName>
        <fullName evidence="2">Uncharacterized protein</fullName>
    </submittedName>
</protein>
<dbReference type="EMBL" id="LR796671">
    <property type="protein sequence ID" value="CAB4158337.1"/>
    <property type="molecule type" value="Genomic_DNA"/>
</dbReference>
<reference evidence="2" key="1">
    <citation type="submission" date="2020-04" db="EMBL/GenBank/DDBJ databases">
        <authorList>
            <person name="Chiriac C."/>
            <person name="Salcher M."/>
            <person name="Ghai R."/>
            <person name="Kavagutti S V."/>
        </authorList>
    </citation>
    <scope>NUCLEOTIDE SEQUENCE</scope>
</reference>
<proteinExistence type="predicted"/>
<evidence type="ECO:0000256" key="1">
    <source>
        <dbReference type="SAM" id="MobiDB-lite"/>
    </source>
</evidence>
<accession>A0A6J5NHQ5</accession>
<sequence length="192" mass="21830">MAVEQTLATETEATEASANTATAQASKTFTQDEVNAILARTKSQLEKRFTSRYEELGDPDELREIVQQHRKSKEDYQLKRGEFEKVLQEKLSAKDSEIQKRDRIIEEFRLNSPIIDAAARHRAVNPDQVKNLIRNNVRLNADGEPEVVDSEGRVKYDDSGRPVTVETYVQEWLQANPHFIQANPSTTATRSS</sequence>
<gene>
    <name evidence="2" type="ORF">UFOVP700_1</name>
</gene>